<keyword evidence="2" id="KW-0472">Membrane</keyword>
<organism evidence="3 4">
    <name type="scientific">Meloidogyne floridensis</name>
    <dbReference type="NCBI Taxonomy" id="298350"/>
    <lineage>
        <taxon>Eukaryota</taxon>
        <taxon>Metazoa</taxon>
        <taxon>Ecdysozoa</taxon>
        <taxon>Nematoda</taxon>
        <taxon>Chromadorea</taxon>
        <taxon>Rhabditida</taxon>
        <taxon>Tylenchina</taxon>
        <taxon>Tylenchomorpha</taxon>
        <taxon>Tylenchoidea</taxon>
        <taxon>Meloidogynidae</taxon>
        <taxon>Meloidogyninae</taxon>
        <taxon>Meloidogyne</taxon>
    </lineage>
</organism>
<feature type="compositionally biased region" description="Low complexity" evidence="1">
    <location>
        <begin position="137"/>
        <end position="156"/>
    </location>
</feature>
<name>A0A915PB58_9BILA</name>
<feature type="compositionally biased region" description="Basic and acidic residues" evidence="1">
    <location>
        <begin position="640"/>
        <end position="651"/>
    </location>
</feature>
<evidence type="ECO:0000313" key="4">
    <source>
        <dbReference type="WBParaSite" id="scf7180000424868.g14211"/>
    </source>
</evidence>
<sequence>MQLINKRLNSRFLLFFVLNAFIFIFLPSINAQFLNSQFSDSSSSTLKVDPLRKVFGIWGRLLNRMAQPSPPTDDELHLKGLQEGTEDNDNFIEESDWTRRIAGAGDGNRKVPATGANRIIDEAKLNQLLPRLNSQGPTTPSTTISTTTVSTTSTTPKNDSRAIEEATTINSKNETIILPTPELNNKNELINSTILIPKSEEFRKKKTKKNKRKRPTTITIPIIKQAEGVNSEENSTKIISPKTENENNTQETTKMGISTTNLEGLLKEEERLLVNSSPLRVDQSKSVNFNETELIGIAKMENETAQLIAAIENVLADAEVGPNAGGYWLHEAATASTSTTLLTTNTLEYINETTTKMSKNTFNNGENTTKSTFSTTKIIPVISEKFSKKKEGIKYIPEAEEEEQAADIASLQLDSVAAPVLPESSNISIIKTSSSMPETSKTAVPNLFNLPVSNNSTMPNFSTMIKPVNSIIDGIGPLILPLIGYSRQALDSYSLNNNLLPGVPSVRQQSEIRSSPQSFQQQPKQQRSLIEEILSRPFASPLFASPFVTQQNEEEKQVKEQQQQSLLASEPPSLELLDKIVEQRRQRENSANELMMKRLRENKAVEQNTVTMPQTTTIIASPPSDSGYDNGRRVVLDKFHEDSGLIRKSEQGQKAQSLESQGPPPSAQRPQGFGGGKRPNRISSPFRFLSSK</sequence>
<keyword evidence="2" id="KW-1133">Transmembrane helix</keyword>
<keyword evidence="2" id="KW-0812">Transmembrane</keyword>
<accession>A0A915PB58</accession>
<keyword evidence="3" id="KW-1185">Reference proteome</keyword>
<dbReference type="AlphaFoldDB" id="A0A915PB58"/>
<evidence type="ECO:0000256" key="1">
    <source>
        <dbReference type="SAM" id="MobiDB-lite"/>
    </source>
</evidence>
<evidence type="ECO:0000313" key="3">
    <source>
        <dbReference type="Proteomes" id="UP000887560"/>
    </source>
</evidence>
<feature type="region of interest" description="Disordered" evidence="1">
    <location>
        <begin position="506"/>
        <end position="526"/>
    </location>
</feature>
<feature type="transmembrane region" description="Helical" evidence="2">
    <location>
        <begin position="12"/>
        <end position="34"/>
    </location>
</feature>
<feature type="region of interest" description="Disordered" evidence="1">
    <location>
        <begin position="131"/>
        <end position="159"/>
    </location>
</feature>
<evidence type="ECO:0000256" key="2">
    <source>
        <dbReference type="SAM" id="Phobius"/>
    </source>
</evidence>
<proteinExistence type="predicted"/>
<dbReference type="Proteomes" id="UP000887560">
    <property type="component" value="Unplaced"/>
</dbReference>
<feature type="compositionally biased region" description="Low complexity" evidence="1">
    <location>
        <begin position="513"/>
        <end position="526"/>
    </location>
</feature>
<dbReference type="WBParaSite" id="scf7180000424868.g14211">
    <property type="protein sequence ID" value="scf7180000424868.g14211"/>
    <property type="gene ID" value="scf7180000424868.g14211"/>
</dbReference>
<protein>
    <submittedName>
        <fullName evidence="4">Uncharacterized protein</fullName>
    </submittedName>
</protein>
<feature type="region of interest" description="Disordered" evidence="1">
    <location>
        <begin position="640"/>
        <end position="692"/>
    </location>
</feature>
<reference evidence="4" key="1">
    <citation type="submission" date="2022-11" db="UniProtKB">
        <authorList>
            <consortium name="WormBaseParasite"/>
        </authorList>
    </citation>
    <scope>IDENTIFICATION</scope>
</reference>